<organism evidence="2 3">
    <name type="scientific">candidate division WOR-1 bacterium RIFOXYC2_FULL_46_14</name>
    <dbReference type="NCBI Taxonomy" id="1802587"/>
    <lineage>
        <taxon>Bacteria</taxon>
        <taxon>Bacillati</taxon>
        <taxon>Saganbacteria</taxon>
    </lineage>
</organism>
<dbReference type="AlphaFoldDB" id="A0A1F4U745"/>
<name>A0A1F4U745_UNCSA</name>
<dbReference type="Proteomes" id="UP000179242">
    <property type="component" value="Unassembled WGS sequence"/>
</dbReference>
<evidence type="ECO:0000313" key="3">
    <source>
        <dbReference type="Proteomes" id="UP000179242"/>
    </source>
</evidence>
<accession>A0A1F4U745</accession>
<feature type="domain" description="Transglutaminase-like" evidence="1">
    <location>
        <begin position="467"/>
        <end position="530"/>
    </location>
</feature>
<dbReference type="InterPro" id="IPR038765">
    <property type="entry name" value="Papain-like_cys_pep_sf"/>
</dbReference>
<evidence type="ECO:0000259" key="1">
    <source>
        <dbReference type="SMART" id="SM00460"/>
    </source>
</evidence>
<dbReference type="Gene3D" id="3.10.620.30">
    <property type="match status" value="1"/>
</dbReference>
<reference evidence="2 3" key="1">
    <citation type="journal article" date="2016" name="Nat. Commun.">
        <title>Thousands of microbial genomes shed light on interconnected biogeochemical processes in an aquifer system.</title>
        <authorList>
            <person name="Anantharaman K."/>
            <person name="Brown C.T."/>
            <person name="Hug L.A."/>
            <person name="Sharon I."/>
            <person name="Castelle C.J."/>
            <person name="Probst A.J."/>
            <person name="Thomas B.C."/>
            <person name="Singh A."/>
            <person name="Wilkins M.J."/>
            <person name="Karaoz U."/>
            <person name="Brodie E.L."/>
            <person name="Williams K.H."/>
            <person name="Hubbard S.S."/>
            <person name="Banfield J.F."/>
        </authorList>
    </citation>
    <scope>NUCLEOTIDE SEQUENCE [LARGE SCALE GENOMIC DNA]</scope>
</reference>
<dbReference type="Gene3D" id="1.25.40.10">
    <property type="entry name" value="Tetratricopeptide repeat domain"/>
    <property type="match status" value="1"/>
</dbReference>
<sequence length="1203" mass="137596">MPGRVPKAESAGPIDFSYPLREDKNVKAGNNALQKDRFYEAIGSYNKALSRANSDQNKAAINYNLAIAWFKLAQEQNDPSIKEAYLQKAQKHIFTAFKHHRSPIHPDLPYLAGTIHYSLAELNSNDSSWVMGKQYLEDAKNFFVSVLQKTALDPKQRELHKKAQYNLELTIKALDEFLKKYTNGIKTSKHKEKPKTPDAKKETVHKFNRALYEKTRKELAKTLPKKPPKEVAKAAAKAIEDLPRPKLAEAKPTSLGNVSTDSILSIVDTKKPDEGKKLFGYISPNRYVLLKNGILDQLTRIGVTKSPSLPLDPQGQRKELSFTVTLYANNDKISLLNHLNGEIDDIKFYGPDGKENFPQYTLEKGQSQETTIVLQEKFKGTVVYKIYKTEPEKSAGVGKQYVQPAPFAIEYPADLEAELQKLDQLPIAQKVAGLKSWIQTNLIYDRSEETKTAYLSSLVSTPPVNLALKIRKVMCGVANTVFIAILRSRYKIPARLASGFMVSDGNIRDPFHGWAEVFYDGRWHTEDATQQGYSSDFLAVEQKKEKKREYTAADYYKLRAEVYQSDTSPPRLWEFQRVANGLGRNYLNDAFVVLKEQESIPPNFILLLHTASNNSQLIDFFRYLDKKYRAGRVNLRMVVNSLSDAIDRKSYLFNPNLNLVRKLIAGWSPLILQNMDKLSRSDLITAVAFSQEPAHVKPLWNWIVKNKYWRGIDNLLKFNPAYTEQALNFMLDVMNEDNSSSILDKIFEISGLLYGKPEYRFLEKIAPQFYNKAASWAEQHALLDVLFLAPLEFIKANVDNLINNMKSVSDGFKHQVFYNVAGLETLHPGVEGSFLKLALMAHDKRVLKALANLINKHVRRGSSHFSAFSLSAAINSWDNKRLTLLGEVDAKAACIVLEERINRQLELNNWKLDTDKEISKKSLLLLQRLSLKDKTISRKAAYFSLSTMQQLFFLGIEVQTSKEIAKNLAKLLKKSGAKLEEIMAFVDFSAENFTKMHISSSEFTFWSTLISQLLKMLPSDKQYIPIRKMWDKLKQFPKRLRALLPTISGLNYSYFIRAANGEPERKFYDEKLEYEVRKACKDNFPHFSQGDKMLVASRFLAKLSVNTSREELQRLPLSVFVQKYQQNRDSFYLKELMDGKWEKAKCSPEIIKNLTSFALNGFATDVEKNNFINRVESKFNIKLKISKEEREDISHPIEGFIYP</sequence>
<protein>
    <recommendedName>
        <fullName evidence="1">Transglutaminase-like domain-containing protein</fullName>
    </recommendedName>
</protein>
<dbReference type="InterPro" id="IPR002931">
    <property type="entry name" value="Transglutaminase-like"/>
</dbReference>
<dbReference type="EMBL" id="MEUJ01000003">
    <property type="protein sequence ID" value="OGC40640.1"/>
    <property type="molecule type" value="Genomic_DNA"/>
</dbReference>
<dbReference type="SUPFAM" id="SSF54001">
    <property type="entry name" value="Cysteine proteinases"/>
    <property type="match status" value="1"/>
</dbReference>
<evidence type="ECO:0000313" key="2">
    <source>
        <dbReference type="EMBL" id="OGC40640.1"/>
    </source>
</evidence>
<dbReference type="InterPro" id="IPR011990">
    <property type="entry name" value="TPR-like_helical_dom_sf"/>
</dbReference>
<comment type="caution">
    <text evidence="2">The sequence shown here is derived from an EMBL/GenBank/DDBJ whole genome shotgun (WGS) entry which is preliminary data.</text>
</comment>
<gene>
    <name evidence="2" type="ORF">A2438_06470</name>
</gene>
<proteinExistence type="predicted"/>
<dbReference type="SMART" id="SM00460">
    <property type="entry name" value="TGc"/>
    <property type="match status" value="1"/>
</dbReference>